<evidence type="ECO:0000313" key="1">
    <source>
        <dbReference type="EMBL" id="GBN48264.1"/>
    </source>
</evidence>
<dbReference type="PANTHER" id="PTHR45913:SF5">
    <property type="entry name" value="GENERAL TRANSCRIPTION FACTOR II-I REPEAT DOMAIN-CONTAINING PROTEIN 2A-LIKE PROTEIN"/>
    <property type="match status" value="1"/>
</dbReference>
<sequence length="174" mass="20026">MKCSATYVILLDTFCFQGIRLRTWNPLALRPTPPPPSALMKENAIAVVIYKITHLLEKKGKLFSDVEIINEYNVEAVSCLDPKKVDKYKQLPLSRRTTTDRQQELVQNLTDQLHTIIKNEHVYFSIGLDESTNKMNSAQALYFICAKTKDFQRYEELLAFYLSKELVALAFTTT</sequence>
<evidence type="ECO:0008006" key="3">
    <source>
        <dbReference type="Google" id="ProtNLM"/>
    </source>
</evidence>
<organism evidence="1 2">
    <name type="scientific">Araneus ventricosus</name>
    <name type="common">Orbweaver spider</name>
    <name type="synonym">Epeira ventricosa</name>
    <dbReference type="NCBI Taxonomy" id="182803"/>
    <lineage>
        <taxon>Eukaryota</taxon>
        <taxon>Metazoa</taxon>
        <taxon>Ecdysozoa</taxon>
        <taxon>Arthropoda</taxon>
        <taxon>Chelicerata</taxon>
        <taxon>Arachnida</taxon>
        <taxon>Araneae</taxon>
        <taxon>Araneomorphae</taxon>
        <taxon>Entelegynae</taxon>
        <taxon>Araneoidea</taxon>
        <taxon>Araneidae</taxon>
        <taxon>Araneus</taxon>
    </lineage>
</organism>
<dbReference type="Proteomes" id="UP000499080">
    <property type="component" value="Unassembled WGS sequence"/>
</dbReference>
<dbReference type="AlphaFoldDB" id="A0A4Y2PA42"/>
<accession>A0A4Y2PA42</accession>
<keyword evidence="2" id="KW-1185">Reference proteome</keyword>
<comment type="caution">
    <text evidence="1">The sequence shown here is derived from an EMBL/GenBank/DDBJ whole genome shotgun (WGS) entry which is preliminary data.</text>
</comment>
<dbReference type="OrthoDB" id="1101576at2759"/>
<name>A0A4Y2PA42_ARAVE</name>
<dbReference type="EMBL" id="BGPR01010844">
    <property type="protein sequence ID" value="GBN48264.1"/>
    <property type="molecule type" value="Genomic_DNA"/>
</dbReference>
<evidence type="ECO:0000313" key="2">
    <source>
        <dbReference type="Proteomes" id="UP000499080"/>
    </source>
</evidence>
<dbReference type="PANTHER" id="PTHR45913">
    <property type="entry name" value="EPM2A-INTERACTING PROTEIN 1"/>
    <property type="match status" value="1"/>
</dbReference>
<reference evidence="1 2" key="1">
    <citation type="journal article" date="2019" name="Sci. Rep.">
        <title>Orb-weaving spider Araneus ventricosus genome elucidates the spidroin gene catalogue.</title>
        <authorList>
            <person name="Kono N."/>
            <person name="Nakamura H."/>
            <person name="Ohtoshi R."/>
            <person name="Moran D.A.P."/>
            <person name="Shinohara A."/>
            <person name="Yoshida Y."/>
            <person name="Fujiwara M."/>
            <person name="Mori M."/>
            <person name="Tomita M."/>
            <person name="Arakawa K."/>
        </authorList>
    </citation>
    <scope>NUCLEOTIDE SEQUENCE [LARGE SCALE GENOMIC DNA]</scope>
</reference>
<protein>
    <recommendedName>
        <fullName evidence="3">DUF4371 domain-containing protein</fullName>
    </recommendedName>
</protein>
<gene>
    <name evidence="1" type="ORF">AVEN_73392_1</name>
</gene>
<proteinExistence type="predicted"/>